<sequence length="324" mass="35711">MTNTTADATVLVTGGTGFIGSYVAQDLLEHGHEVVAYDRSTETDVLENLGVAAEVEVRQGDVSDATDLIRAVRETGATHVVHLAALLTTTARENPRSTAEVNVVGTNNVFETARILDDQVERVAWASSAAAYAPPEKYDTEWVDEDELVYPDTLYGATKEYNEHQARVYHEDYGLDHVALRPTVAYGPYRETGGSAFLANIVEKPALGEPYSVEYGDQYVDWQHVSDIAQAFRKAAFTPEADLSQRVYNVRGVLATIREAADTVESILPEAEIDVSDDGELPWTQNLDMTRAQAELGYDPEYDLESGFRQYVNVLREEAGLEPV</sequence>
<dbReference type="PATRIC" id="fig|1227454.3.peg.949"/>
<evidence type="ECO:0000259" key="2">
    <source>
        <dbReference type="Pfam" id="PF01370"/>
    </source>
</evidence>
<dbReference type="STRING" id="1227454.C446_04825"/>
<evidence type="ECO:0000256" key="1">
    <source>
        <dbReference type="ARBA" id="ARBA00007637"/>
    </source>
</evidence>
<evidence type="ECO:0000313" key="4">
    <source>
        <dbReference type="Proteomes" id="UP000011607"/>
    </source>
</evidence>
<dbReference type="InterPro" id="IPR036291">
    <property type="entry name" value="NAD(P)-bd_dom_sf"/>
</dbReference>
<dbReference type="InterPro" id="IPR001509">
    <property type="entry name" value="Epimerase_deHydtase"/>
</dbReference>
<proteinExistence type="inferred from homology"/>
<dbReference type="OrthoDB" id="4907at2157"/>
<organism evidence="3 4">
    <name type="scientific">Halobiforma nitratireducens JCM 10879</name>
    <dbReference type="NCBI Taxonomy" id="1227454"/>
    <lineage>
        <taxon>Archaea</taxon>
        <taxon>Methanobacteriati</taxon>
        <taxon>Methanobacteriota</taxon>
        <taxon>Stenosarchaea group</taxon>
        <taxon>Halobacteria</taxon>
        <taxon>Halobacteriales</taxon>
        <taxon>Natrialbaceae</taxon>
        <taxon>Halobiforma</taxon>
    </lineage>
</organism>
<dbReference type="Proteomes" id="UP000011607">
    <property type="component" value="Unassembled WGS sequence"/>
</dbReference>
<dbReference type="EMBL" id="AOMA01000063">
    <property type="protein sequence ID" value="EMA41610.1"/>
    <property type="molecule type" value="Genomic_DNA"/>
</dbReference>
<comment type="caution">
    <text evidence="3">The sequence shown here is derived from an EMBL/GenBank/DDBJ whole genome shotgun (WGS) entry which is preliminary data.</text>
</comment>
<protein>
    <submittedName>
        <fullName evidence="3">NAD-dependent epimerase/dehydratase</fullName>
    </submittedName>
</protein>
<dbReference type="SUPFAM" id="SSF51735">
    <property type="entry name" value="NAD(P)-binding Rossmann-fold domains"/>
    <property type="match status" value="1"/>
</dbReference>
<dbReference type="Pfam" id="PF01370">
    <property type="entry name" value="Epimerase"/>
    <property type="match status" value="1"/>
</dbReference>
<dbReference type="eggNOG" id="arCOG04468">
    <property type="taxonomic scope" value="Archaea"/>
</dbReference>
<evidence type="ECO:0000313" key="3">
    <source>
        <dbReference type="EMBL" id="EMA41610.1"/>
    </source>
</evidence>
<dbReference type="Gene3D" id="3.40.50.720">
    <property type="entry name" value="NAD(P)-binding Rossmann-like Domain"/>
    <property type="match status" value="1"/>
</dbReference>
<reference evidence="3 4" key="1">
    <citation type="journal article" date="2014" name="PLoS Genet.">
        <title>Phylogenetically driven sequencing of extremely halophilic archaea reveals strategies for static and dynamic osmo-response.</title>
        <authorList>
            <person name="Becker E.A."/>
            <person name="Seitzer P.M."/>
            <person name="Tritt A."/>
            <person name="Larsen D."/>
            <person name="Krusor M."/>
            <person name="Yao A.I."/>
            <person name="Wu D."/>
            <person name="Madern D."/>
            <person name="Eisen J.A."/>
            <person name="Darling A.E."/>
            <person name="Facciotti M.T."/>
        </authorList>
    </citation>
    <scope>NUCLEOTIDE SEQUENCE [LARGE SCALE GENOMIC DNA]</scope>
    <source>
        <strain evidence="3 4">JCM 10879</strain>
    </source>
</reference>
<dbReference type="AlphaFoldDB" id="M0MB39"/>
<accession>M0MB39</accession>
<name>M0MB39_9EURY</name>
<dbReference type="RefSeq" id="WP_006671922.1">
    <property type="nucleotide sequence ID" value="NZ_AOMA01000063.1"/>
</dbReference>
<keyword evidence="4" id="KW-1185">Reference proteome</keyword>
<dbReference type="PANTHER" id="PTHR43000">
    <property type="entry name" value="DTDP-D-GLUCOSE 4,6-DEHYDRATASE-RELATED"/>
    <property type="match status" value="1"/>
</dbReference>
<feature type="domain" description="NAD-dependent epimerase/dehydratase" evidence="2">
    <location>
        <begin position="10"/>
        <end position="250"/>
    </location>
</feature>
<gene>
    <name evidence="3" type="ORF">C446_04825</name>
</gene>
<comment type="similarity">
    <text evidence="1">Belongs to the NAD(P)-dependent epimerase/dehydratase family.</text>
</comment>
<dbReference type="CDD" id="cd08946">
    <property type="entry name" value="SDR_e"/>
    <property type="match status" value="1"/>
</dbReference>